<evidence type="ECO:0000313" key="2">
    <source>
        <dbReference type="EMBL" id="CBL25462.1"/>
    </source>
</evidence>
<accession>D4M2K0</accession>
<dbReference type="HOGENOM" id="CLU_149197_2_0_9"/>
<evidence type="ECO:0000256" key="1">
    <source>
        <dbReference type="SAM" id="Phobius"/>
    </source>
</evidence>
<dbReference type="Proteomes" id="UP000008956">
    <property type="component" value="Chromosome"/>
</dbReference>
<feature type="transmembrane region" description="Helical" evidence="1">
    <location>
        <begin position="115"/>
        <end position="132"/>
    </location>
</feature>
<gene>
    <name evidence="2" type="ORF">RTO_07440</name>
</gene>
<dbReference type="EMBL" id="FP929055">
    <property type="protein sequence ID" value="CBL25462.1"/>
    <property type="molecule type" value="Genomic_DNA"/>
</dbReference>
<reference evidence="2 3" key="1">
    <citation type="submission" date="2010-03" db="EMBL/GenBank/DDBJ databases">
        <title>The genome sequence of Ruminococcus torques L2-14.</title>
        <authorList>
            <consortium name="metaHIT consortium -- http://www.metahit.eu/"/>
            <person name="Pajon A."/>
            <person name="Turner K."/>
            <person name="Parkhill J."/>
            <person name="Duncan S."/>
            <person name="Flint H."/>
        </authorList>
    </citation>
    <scope>NUCLEOTIDE SEQUENCE [LARGE SCALE GENOMIC DNA]</scope>
    <source>
        <strain evidence="2 3">L2-14</strain>
    </source>
</reference>
<keyword evidence="1" id="KW-0472">Membrane</keyword>
<protein>
    <recommendedName>
        <fullName evidence="4">TIGR04086 family membrane protein</fullName>
    </recommendedName>
</protein>
<dbReference type="STRING" id="33039.ERS852502_01166"/>
<evidence type="ECO:0000313" key="3">
    <source>
        <dbReference type="Proteomes" id="UP000008956"/>
    </source>
</evidence>
<dbReference type="KEGG" id="rto:RTO_07440"/>
<keyword evidence="1" id="KW-0812">Transmembrane</keyword>
<evidence type="ECO:0008006" key="4">
    <source>
        <dbReference type="Google" id="ProtNLM"/>
    </source>
</evidence>
<name>D4M2K0_9FIRM</name>
<organism evidence="2 3">
    <name type="scientific">[Ruminococcus] torques L2-14</name>
    <dbReference type="NCBI Taxonomy" id="657313"/>
    <lineage>
        <taxon>Bacteria</taxon>
        <taxon>Bacillati</taxon>
        <taxon>Bacillota</taxon>
        <taxon>Clostridia</taxon>
        <taxon>Lachnospirales</taxon>
        <taxon>Lachnospiraceae</taxon>
        <taxon>Mediterraneibacter</taxon>
    </lineage>
</organism>
<reference evidence="2 3" key="2">
    <citation type="submission" date="2010-03" db="EMBL/GenBank/DDBJ databases">
        <authorList>
            <person name="Pajon A."/>
        </authorList>
    </citation>
    <scope>NUCLEOTIDE SEQUENCE [LARGE SCALE GENOMIC DNA]</scope>
    <source>
        <strain evidence="2 3">L2-14</strain>
    </source>
</reference>
<dbReference type="InterPro" id="IPR023804">
    <property type="entry name" value="DUF3792_TM"/>
</dbReference>
<dbReference type="AlphaFoldDB" id="D4M2K0"/>
<feature type="transmembrane region" description="Helical" evidence="1">
    <location>
        <begin position="57"/>
        <end position="77"/>
    </location>
</feature>
<dbReference type="PATRIC" id="fig|657313.3.peg.427"/>
<dbReference type="NCBIfam" id="TIGR04086">
    <property type="entry name" value="TIGR04086_membr"/>
    <property type="match status" value="1"/>
</dbReference>
<feature type="transmembrane region" description="Helical" evidence="1">
    <location>
        <begin position="84"/>
        <end position="103"/>
    </location>
</feature>
<feature type="transmembrane region" description="Helical" evidence="1">
    <location>
        <begin position="23"/>
        <end position="45"/>
    </location>
</feature>
<keyword evidence="1" id="KW-1133">Transmembrane helix</keyword>
<proteinExistence type="predicted"/>
<dbReference type="Pfam" id="PF12670">
    <property type="entry name" value="DUF3792"/>
    <property type="match status" value="1"/>
</dbReference>
<sequence length="133" mass="14461">MHRKEKKMRENHGKKGIIYAENLVKALLCAYLVTGMFLLILALLLYKAGLSEENVNLGIILIYVIGTFSGGFVMGKLEGQKKFLWGLGTGVVYFVLLLLISFGMYREVSSGTGDLFLTFVLCAGGGMLGGMVA</sequence>